<name>A0A915IDH1_ROMCU</name>
<protein>
    <recommendedName>
        <fullName evidence="3">N-acetylglucosamine-6-phosphate deacetylase</fullName>
        <ecNumber evidence="2">3.5.1.25</ecNumber>
    </recommendedName>
</protein>
<dbReference type="PANTHER" id="PTHR11113:SF14">
    <property type="entry name" value="N-ACETYLGLUCOSAMINE-6-PHOSPHATE DEACETYLASE"/>
    <property type="match status" value="1"/>
</dbReference>
<feature type="binding site" evidence="10">
    <location>
        <position position="243"/>
    </location>
    <ligand>
        <name>Zn(2+)</name>
        <dbReference type="ChEBI" id="CHEBI:29105"/>
    </ligand>
</feature>
<dbReference type="WBParaSite" id="nRc.2.0.1.t11937-RA">
    <property type="protein sequence ID" value="nRc.2.0.1.t11937-RA"/>
    <property type="gene ID" value="nRc.2.0.1.g11937"/>
</dbReference>
<dbReference type="GO" id="GO:0006046">
    <property type="term" value="P:N-acetylglucosamine catabolic process"/>
    <property type="evidence" value="ECO:0007669"/>
    <property type="project" value="TreeGrafter"/>
</dbReference>
<evidence type="ECO:0000256" key="5">
    <source>
        <dbReference type="ARBA" id="ARBA00022801"/>
    </source>
</evidence>
<dbReference type="GO" id="GO:0046872">
    <property type="term" value="F:metal ion binding"/>
    <property type="evidence" value="ECO:0007669"/>
    <property type="project" value="UniProtKB-KW"/>
</dbReference>
<dbReference type="PANTHER" id="PTHR11113">
    <property type="entry name" value="N-ACETYLGLUCOSAMINE-6-PHOSPHATE DEACETYLASE"/>
    <property type="match status" value="1"/>
</dbReference>
<dbReference type="Pfam" id="PF01979">
    <property type="entry name" value="Amidohydro_1"/>
    <property type="match status" value="1"/>
</dbReference>
<evidence type="ECO:0000256" key="9">
    <source>
        <dbReference type="PIRSR" id="PIRSR038994-2"/>
    </source>
</evidence>
<feature type="binding site" evidence="9">
    <location>
        <begin position="339"/>
        <end position="341"/>
    </location>
    <ligand>
        <name>substrate</name>
    </ligand>
</feature>
<accession>A0A915IDH1</accession>
<evidence type="ECO:0000256" key="3">
    <source>
        <dbReference type="ARBA" id="ARBA00018029"/>
    </source>
</evidence>
<reference evidence="13" key="1">
    <citation type="submission" date="2022-11" db="UniProtKB">
        <authorList>
            <consortium name="WormBaseParasite"/>
        </authorList>
    </citation>
    <scope>IDENTIFICATION</scope>
</reference>
<dbReference type="GO" id="GO:0019262">
    <property type="term" value="P:N-acetylneuraminate catabolic process"/>
    <property type="evidence" value="ECO:0007669"/>
    <property type="project" value="UniProtKB-ARBA"/>
</dbReference>
<feature type="binding site" evidence="9">
    <location>
        <position position="164"/>
    </location>
    <ligand>
        <name>substrate</name>
    </ligand>
</feature>
<dbReference type="AlphaFoldDB" id="A0A915IDH1"/>
<feature type="binding site" evidence="9">
    <location>
        <begin position="246"/>
        <end position="247"/>
    </location>
    <ligand>
        <name>substrate</name>
    </ligand>
</feature>
<dbReference type="Gene3D" id="2.30.40.10">
    <property type="entry name" value="Urease, subunit C, domain 1"/>
    <property type="match status" value="1"/>
</dbReference>
<keyword evidence="5" id="KW-0378">Hydrolase</keyword>
<evidence type="ECO:0000259" key="11">
    <source>
        <dbReference type="Pfam" id="PF01979"/>
    </source>
</evidence>
<dbReference type="PIRSF" id="PIRSF038994">
    <property type="entry name" value="NagA"/>
    <property type="match status" value="1"/>
</dbReference>
<keyword evidence="6" id="KW-0119">Carbohydrate metabolism</keyword>
<dbReference type="GO" id="GO:0008448">
    <property type="term" value="F:N-acetylglucosamine-6-phosphate deacetylase activity"/>
    <property type="evidence" value="ECO:0007669"/>
    <property type="project" value="UniProtKB-EC"/>
</dbReference>
<evidence type="ECO:0000256" key="2">
    <source>
        <dbReference type="ARBA" id="ARBA00011899"/>
    </source>
</evidence>
<dbReference type="Gene3D" id="3.20.20.140">
    <property type="entry name" value="Metal-dependent hydrolases"/>
    <property type="match status" value="1"/>
</dbReference>
<dbReference type="GO" id="GO:0106279">
    <property type="term" value="P:negative regulation of UDP-N-acetylglucosamine biosynthetic process"/>
    <property type="evidence" value="ECO:0007669"/>
    <property type="project" value="UniProtKB-ARBA"/>
</dbReference>
<sequence>MKPPIARYDDPDRLTHLPADMLIQYCNCQILRGKTWVDADLWVENGRIVNPEPICYVRKRLPDLRIDCCGNFIAPGYIDVQINGGFGVDFSSNGDALPENISKVAMELVKFGVTSFCPTIVSSSPEFYKNALEKMRCFKRHPMGANCLGLHLEGPFINKQKKGAHAERHFVNGFSEDGNNLENVYGSDLSHVCYITMAPELPFAMPIIRRLTSSGIKISLGHSTASITVGEEAVINGASCITHLFNAMLPFHHRDPGLVGLLTSARIPKGRTLFFGVISDGVHTHDAALRIAHRTHPDGLILVTDAVALLGLGDGTHRLGDMNIEVKNKRALIAGTETITGSISPLDYCVRHFQKAARCDSCEALDCASLHPAQFLGIDDRKGQLGFNCDADFLILNRNLNVLSTYIEVQFNVSRFWLCTIEKNSAVYRVSYWPERGDVPDLKQSSCCG</sequence>
<keyword evidence="12" id="KW-1185">Reference proteome</keyword>
<feature type="active site" description="Proton donor/acceptor" evidence="8">
    <location>
        <position position="305"/>
    </location>
</feature>
<dbReference type="Proteomes" id="UP000887565">
    <property type="component" value="Unplaced"/>
</dbReference>
<dbReference type="InterPro" id="IPR011059">
    <property type="entry name" value="Metal-dep_hydrolase_composite"/>
</dbReference>
<keyword evidence="4 10" id="KW-0479">Metal-binding</keyword>
<dbReference type="InterPro" id="IPR003764">
    <property type="entry name" value="GlcNAc_6-P_deAcase"/>
</dbReference>
<dbReference type="InterPro" id="IPR006680">
    <property type="entry name" value="Amidohydro-rel"/>
</dbReference>
<feature type="domain" description="Amidohydrolase-related" evidence="11">
    <location>
        <begin position="72"/>
        <end position="407"/>
    </location>
</feature>
<feature type="binding site" evidence="9">
    <location>
        <position position="283"/>
    </location>
    <ligand>
        <name>substrate</name>
    </ligand>
</feature>
<proteinExistence type="inferred from homology"/>
<evidence type="ECO:0000256" key="7">
    <source>
        <dbReference type="ARBA" id="ARBA00047647"/>
    </source>
</evidence>
<comment type="similarity">
    <text evidence="1">Belongs to the metallo-dependent hydrolases superfamily. NagA family.</text>
</comment>
<evidence type="ECO:0000256" key="8">
    <source>
        <dbReference type="PIRSR" id="PIRSR038994-1"/>
    </source>
</evidence>
<dbReference type="OMA" id="PCRKGAH"/>
<feature type="binding site" evidence="10">
    <location>
        <position position="153"/>
    </location>
    <ligand>
        <name>Zn(2+)</name>
        <dbReference type="ChEBI" id="CHEBI:29105"/>
    </ligand>
</feature>
<evidence type="ECO:0000256" key="4">
    <source>
        <dbReference type="ARBA" id="ARBA00022723"/>
    </source>
</evidence>
<organism evidence="12 13">
    <name type="scientific">Romanomermis culicivorax</name>
    <name type="common">Nematode worm</name>
    <dbReference type="NCBI Taxonomy" id="13658"/>
    <lineage>
        <taxon>Eukaryota</taxon>
        <taxon>Metazoa</taxon>
        <taxon>Ecdysozoa</taxon>
        <taxon>Nematoda</taxon>
        <taxon>Enoplea</taxon>
        <taxon>Dorylaimia</taxon>
        <taxon>Mermithida</taxon>
        <taxon>Mermithoidea</taxon>
        <taxon>Mermithidae</taxon>
        <taxon>Romanomermis</taxon>
    </lineage>
</organism>
<dbReference type="SUPFAM" id="SSF51556">
    <property type="entry name" value="Metallo-dependent hydrolases"/>
    <property type="match status" value="1"/>
</dbReference>
<dbReference type="SUPFAM" id="SSF51338">
    <property type="entry name" value="Composite domain of metallo-dependent hydrolases"/>
    <property type="match status" value="1"/>
</dbReference>
<dbReference type="CDD" id="cd00854">
    <property type="entry name" value="NagA"/>
    <property type="match status" value="1"/>
</dbReference>
<dbReference type="InterPro" id="IPR032466">
    <property type="entry name" value="Metal_Hydrolase"/>
</dbReference>
<dbReference type="EC" id="3.5.1.25" evidence="2"/>
<evidence type="ECO:0000256" key="10">
    <source>
        <dbReference type="PIRSR" id="PIRSR038994-3"/>
    </source>
</evidence>
<dbReference type="NCBIfam" id="TIGR00221">
    <property type="entry name" value="nagA"/>
    <property type="match status" value="1"/>
</dbReference>
<dbReference type="FunFam" id="3.20.20.140:FF:000023">
    <property type="entry name" value="N-acetylglucosamine-6-phosphate deacetylase"/>
    <property type="match status" value="1"/>
</dbReference>
<comment type="cofactor">
    <cofactor evidence="10">
        <name>a divalent metal cation</name>
        <dbReference type="ChEBI" id="CHEBI:60240"/>
    </cofactor>
    <text evidence="10">Binds 1 divalent metal cation per subunit.</text>
</comment>
<comment type="catalytic activity">
    <reaction evidence="7">
        <text>N-acetyl-D-glucosamine 6-phosphate + H2O = D-glucosamine 6-phosphate + acetate</text>
        <dbReference type="Rhea" id="RHEA:22936"/>
        <dbReference type="ChEBI" id="CHEBI:15377"/>
        <dbReference type="ChEBI" id="CHEBI:30089"/>
        <dbReference type="ChEBI" id="CHEBI:57513"/>
        <dbReference type="ChEBI" id="CHEBI:58725"/>
        <dbReference type="EC" id="3.5.1.25"/>
    </reaction>
</comment>
<feature type="binding site" evidence="10">
    <location>
        <position position="222"/>
    </location>
    <ligand>
        <name>Zn(2+)</name>
        <dbReference type="ChEBI" id="CHEBI:29105"/>
    </ligand>
</feature>
<evidence type="ECO:0000313" key="13">
    <source>
        <dbReference type="WBParaSite" id="nRc.2.0.1.t11937-RA"/>
    </source>
</evidence>
<evidence type="ECO:0000313" key="12">
    <source>
        <dbReference type="Proteomes" id="UP000887565"/>
    </source>
</evidence>
<feature type="binding site" evidence="9">
    <location>
        <position position="254"/>
    </location>
    <ligand>
        <name>substrate</name>
    </ligand>
</feature>
<evidence type="ECO:0000256" key="6">
    <source>
        <dbReference type="ARBA" id="ARBA00023277"/>
    </source>
</evidence>
<evidence type="ECO:0000256" key="1">
    <source>
        <dbReference type="ARBA" id="ARBA00010716"/>
    </source>
</evidence>